<name>A0A5N0V8B3_9PSEU</name>
<dbReference type="OrthoDB" id="4308422at2"/>
<keyword evidence="7" id="KW-1185">Reference proteome</keyword>
<feature type="region of interest" description="Disordered" evidence="4">
    <location>
        <begin position="68"/>
        <end position="94"/>
    </location>
</feature>
<feature type="compositionally biased region" description="Pro residues" evidence="4">
    <location>
        <begin position="68"/>
        <end position="80"/>
    </location>
</feature>
<protein>
    <recommendedName>
        <fullName evidence="3">Carboxylic ester hydrolase</fullName>
        <ecNumber evidence="3">3.1.1.-</ecNumber>
    </recommendedName>
</protein>
<dbReference type="PANTHER" id="PTHR11559">
    <property type="entry name" value="CARBOXYLESTERASE"/>
    <property type="match status" value="1"/>
</dbReference>
<dbReference type="InterPro" id="IPR050309">
    <property type="entry name" value="Type-B_Carboxylest/Lipase"/>
</dbReference>
<evidence type="ECO:0000313" key="6">
    <source>
        <dbReference type="EMBL" id="KAA9160762.1"/>
    </source>
</evidence>
<evidence type="ECO:0000259" key="5">
    <source>
        <dbReference type="Pfam" id="PF00135"/>
    </source>
</evidence>
<dbReference type="GO" id="GO:0016787">
    <property type="term" value="F:hydrolase activity"/>
    <property type="evidence" value="ECO:0007669"/>
    <property type="project" value="UniProtKB-KW"/>
</dbReference>
<dbReference type="EC" id="3.1.1.-" evidence="3"/>
<evidence type="ECO:0000256" key="2">
    <source>
        <dbReference type="ARBA" id="ARBA00022801"/>
    </source>
</evidence>
<dbReference type="Proteomes" id="UP000319769">
    <property type="component" value="Unassembled WGS sequence"/>
</dbReference>
<dbReference type="EMBL" id="VMNW02000020">
    <property type="protein sequence ID" value="KAA9160762.1"/>
    <property type="molecule type" value="Genomic_DNA"/>
</dbReference>
<dbReference type="RefSeq" id="WP_144760451.1">
    <property type="nucleotide sequence ID" value="NZ_VMNW02000020.1"/>
</dbReference>
<accession>A0A5N0V8B3</accession>
<keyword evidence="2 3" id="KW-0378">Hydrolase</keyword>
<feature type="signal peptide" evidence="3">
    <location>
        <begin position="1"/>
        <end position="28"/>
    </location>
</feature>
<feature type="domain" description="Carboxylesterase type B" evidence="5">
    <location>
        <begin position="39"/>
        <end position="529"/>
    </location>
</feature>
<evidence type="ECO:0000313" key="7">
    <source>
        <dbReference type="Proteomes" id="UP000319769"/>
    </source>
</evidence>
<dbReference type="InterPro" id="IPR029058">
    <property type="entry name" value="AB_hydrolase_fold"/>
</dbReference>
<keyword evidence="3" id="KW-0732">Signal</keyword>
<comment type="caution">
    <text evidence="6">The sequence shown here is derived from an EMBL/GenBank/DDBJ whole genome shotgun (WGS) entry which is preliminary data.</text>
</comment>
<dbReference type="Pfam" id="PF00135">
    <property type="entry name" value="COesterase"/>
    <property type="match status" value="1"/>
</dbReference>
<organism evidence="6 7">
    <name type="scientific">Amycolatopsis acidicola</name>
    <dbReference type="NCBI Taxonomy" id="2596893"/>
    <lineage>
        <taxon>Bacteria</taxon>
        <taxon>Bacillati</taxon>
        <taxon>Actinomycetota</taxon>
        <taxon>Actinomycetes</taxon>
        <taxon>Pseudonocardiales</taxon>
        <taxon>Pseudonocardiaceae</taxon>
        <taxon>Amycolatopsis</taxon>
    </lineage>
</organism>
<comment type="similarity">
    <text evidence="1 3">Belongs to the type-B carboxylesterase/lipase family.</text>
</comment>
<gene>
    <name evidence="6" type="ORF">FPZ12_016605</name>
</gene>
<evidence type="ECO:0000256" key="1">
    <source>
        <dbReference type="ARBA" id="ARBA00005964"/>
    </source>
</evidence>
<dbReference type="InterPro" id="IPR002018">
    <property type="entry name" value="CarbesteraseB"/>
</dbReference>
<dbReference type="AlphaFoldDB" id="A0A5N0V8B3"/>
<evidence type="ECO:0000256" key="3">
    <source>
        <dbReference type="RuleBase" id="RU361235"/>
    </source>
</evidence>
<evidence type="ECO:0000256" key="4">
    <source>
        <dbReference type="SAM" id="MobiDB-lite"/>
    </source>
</evidence>
<dbReference type="PROSITE" id="PS00122">
    <property type="entry name" value="CARBOXYLESTERASE_B_1"/>
    <property type="match status" value="1"/>
</dbReference>
<dbReference type="Gene3D" id="3.40.50.1820">
    <property type="entry name" value="alpha/beta hydrolase"/>
    <property type="match status" value="1"/>
</dbReference>
<reference evidence="6" key="1">
    <citation type="submission" date="2019-09" db="EMBL/GenBank/DDBJ databases">
        <authorList>
            <person name="Teo W.F.A."/>
            <person name="Duangmal K."/>
        </authorList>
    </citation>
    <scope>NUCLEOTIDE SEQUENCE [LARGE SCALE GENOMIC DNA]</scope>
    <source>
        <strain evidence="6">K81G1</strain>
    </source>
</reference>
<feature type="chain" id="PRO_5039751919" description="Carboxylic ester hydrolase" evidence="3">
    <location>
        <begin position="29"/>
        <end position="531"/>
    </location>
</feature>
<proteinExistence type="inferred from homology"/>
<dbReference type="SUPFAM" id="SSF53474">
    <property type="entry name" value="alpha/beta-Hydrolases"/>
    <property type="match status" value="1"/>
</dbReference>
<sequence length="531" mass="55658">MHANTTRQWARRLGLGLAVVAVAATATATVSTAGTPRPDPVVHTANGAVRGTVTSDYRVFNGIPYGQPPVGPRRWQPPEPSQGWQGVRDATQPGSDCVQTAEAWRLAAGSTNEDCLDLNVWTPASAHDGAALPVAVWFHGGGLVNGAGRDFAPVAMAQQGGMLVVTVNYRLGAMGYLTLPQLDQESPAGASGNYGLQDQILALRWVRDNIARFGGDPGKVMIAGQSAGAGSTCYLLTSPQATGLFSTAVVESGGASCGTAYPRADIQKSNAAFVTALGCDNADPAAVLACLRGKPASDILDAQQKYGLWRQVIEPGVLPASPKDAFASGTFNKVPVLIGGVAHENRAGIYEQNDLVNRPVTAAQYTSTIQATYGAKAPEVLARYPVGDVPGATLAAVGTDSQRACPEISLAGSLSAHVPTYVYEFRDETAPLRSYELVPSSFPLGTQHSSELPYLWGSETMNPLNPRQQRLAGDMITYWSQLARSGNLAPRGLPAVPNYSASAPREVAFNTGGPAIVSDMAANHQCGFWNS</sequence>
<dbReference type="InterPro" id="IPR019826">
    <property type="entry name" value="Carboxylesterase_B_AS"/>
</dbReference>